<evidence type="ECO:0000313" key="1">
    <source>
        <dbReference type="EMBL" id="KAJ9635928.1"/>
    </source>
</evidence>
<name>A0ACC2YLF9_9PEZI</name>
<evidence type="ECO:0000313" key="2">
    <source>
        <dbReference type="Proteomes" id="UP001172680"/>
    </source>
</evidence>
<accession>A0ACC2YLF9</accession>
<gene>
    <name evidence="1" type="ORF">H2199_008282</name>
</gene>
<comment type="caution">
    <text evidence="1">The sequence shown here is derived from an EMBL/GenBank/DDBJ whole genome shotgun (WGS) entry which is preliminary data.</text>
</comment>
<dbReference type="Proteomes" id="UP001172680">
    <property type="component" value="Unassembled WGS sequence"/>
</dbReference>
<proteinExistence type="predicted"/>
<protein>
    <submittedName>
        <fullName evidence="1">Uncharacterized protein</fullName>
    </submittedName>
</protein>
<keyword evidence="2" id="KW-1185">Reference proteome</keyword>
<sequence>MAPPPRPVVVKREHVEVTVYNGDAPGDGFDTDLEGYDENTTISEVQVEGSQVEPYQNEGQENEDEGEESGSEEDEEGAVEGYDQNPAVPQNMQGVMAFFGQHMHAAQQGGVNTGHFNPFAPQNVFEAHNNSYPTTTSGRLDDEETVNGADQVVQVSSDTNAEEEEISPSPPTQQQPQIRRLVAVQQAFPTNAHIRQPQQPPSSLMQPPVFQQAAALRQQTRSQPTIPVRGVPAQAAATRPQTSLASARDASQPPASQPPTYSQVQRESQQHVHFTPPPAERLTPAPSTGEQAGPQNGNGDAVQLQQHEAQPIATQQEQEGPPFDYDTPALYGMAYADLQAESFDYNPRAPDPVLPPEKAAAPLPERLTHAHSQLAPPQQQQFFASLNIDEWEDAGDWFLEQFGGLIKKMKELRREKRKLAGKLEDEVAERDDQIMRKKQRLYGEMEGMRSQGQGLLKTPTKKRYPPPVQPQRPAPLLSLSTPTRFLSNGNPVDLRSVFLAYQNKNTAIPDYLAATQKLNEELSAPGGLGGRVQNLVFIEKLDLIQWLEGQSDESENIKPLAGEAAIAAAQAGGAADIASGTVGGIATVPSAGAAARGPKQADPRLVEIYNGERRLADSNSILRGIKPTDFSHVRKHAEAFLSRTRPRPSGPVASTSVAPNPALVSNLKKPTARPGRRIEPIILLSPSASSLLRMSNVKSFLVDGLYVPPDSSSSAANILHIMRTLPSIDPNRPLRFIIVDGTEQFKPDYWDRVVAVFTTGQTWQFKSYKWTQPAELFSHALGIYGEDVPGVVKGWGRGVVAAEIDKWSGAQGTSMRWRDREVVEGLWGAIEEGMRARGGEGWAEALMALRAHAQAFALLSTA</sequence>
<reference evidence="1" key="1">
    <citation type="submission" date="2022-10" db="EMBL/GenBank/DDBJ databases">
        <title>Culturing micro-colonial fungi from biological soil crusts in the Mojave desert and describing Neophaeococcomyces mojavensis, and introducing the new genera and species Taxawa tesnikishii.</title>
        <authorList>
            <person name="Kurbessoian T."/>
            <person name="Stajich J.E."/>
        </authorList>
    </citation>
    <scope>NUCLEOTIDE SEQUENCE</scope>
    <source>
        <strain evidence="1">JES_115</strain>
    </source>
</reference>
<dbReference type="EMBL" id="JAPDRP010000026">
    <property type="protein sequence ID" value="KAJ9635928.1"/>
    <property type="molecule type" value="Genomic_DNA"/>
</dbReference>
<organism evidence="1 2">
    <name type="scientific">Coniosporium tulheliwenetii</name>
    <dbReference type="NCBI Taxonomy" id="3383036"/>
    <lineage>
        <taxon>Eukaryota</taxon>
        <taxon>Fungi</taxon>
        <taxon>Dikarya</taxon>
        <taxon>Ascomycota</taxon>
        <taxon>Pezizomycotina</taxon>
        <taxon>Dothideomycetes</taxon>
        <taxon>Dothideomycetes incertae sedis</taxon>
        <taxon>Coniosporium</taxon>
    </lineage>
</organism>